<dbReference type="InterPro" id="IPR005624">
    <property type="entry name" value="PduO/GlcC-like"/>
</dbReference>
<dbReference type="Pfam" id="PF03928">
    <property type="entry name" value="HbpS-like"/>
    <property type="match status" value="1"/>
</dbReference>
<dbReference type="Proteomes" id="UP000253759">
    <property type="component" value="Unassembled WGS sequence"/>
</dbReference>
<dbReference type="InterPro" id="IPR052517">
    <property type="entry name" value="GlcG_carb_metab_protein"/>
</dbReference>
<accession>A0A369W3D1</accession>
<dbReference type="EMBL" id="QQNH01000031">
    <property type="protein sequence ID" value="RDE07860.1"/>
    <property type="molecule type" value="Genomic_DNA"/>
</dbReference>
<dbReference type="InterPro" id="IPR038084">
    <property type="entry name" value="PduO/GlcC-like_sf"/>
</dbReference>
<name>A0A369W3D1_9HYPH</name>
<dbReference type="PANTHER" id="PTHR34309">
    <property type="entry name" value="SLR1406 PROTEIN"/>
    <property type="match status" value="1"/>
</dbReference>
<protein>
    <submittedName>
        <fullName evidence="1">Heme-binding protein</fullName>
    </submittedName>
</protein>
<dbReference type="AlphaFoldDB" id="A0A369W3D1"/>
<dbReference type="RefSeq" id="WP_114646909.1">
    <property type="nucleotide sequence ID" value="NZ_QQNH01000031.1"/>
</dbReference>
<keyword evidence="2" id="KW-1185">Reference proteome</keyword>
<comment type="caution">
    <text evidence="1">The sequence shown here is derived from an EMBL/GenBank/DDBJ whole genome shotgun (WGS) entry which is preliminary data.</text>
</comment>
<reference evidence="2" key="1">
    <citation type="submission" date="2018-07" db="EMBL/GenBank/DDBJ databases">
        <authorList>
            <person name="Liu B.-T."/>
            <person name="Du Z."/>
        </authorList>
    </citation>
    <scope>NUCLEOTIDE SEQUENCE [LARGE SCALE GENOMIC DNA]</scope>
    <source>
        <strain evidence="2">XYN52</strain>
    </source>
</reference>
<gene>
    <name evidence="1" type="ORF">DVH29_14495</name>
</gene>
<proteinExistence type="predicted"/>
<evidence type="ECO:0000313" key="2">
    <source>
        <dbReference type="Proteomes" id="UP000253759"/>
    </source>
</evidence>
<dbReference type="Gene3D" id="3.30.450.150">
    <property type="entry name" value="Haem-degrading domain"/>
    <property type="match status" value="1"/>
</dbReference>
<dbReference type="SUPFAM" id="SSF143744">
    <property type="entry name" value="GlcG-like"/>
    <property type="match status" value="1"/>
</dbReference>
<sequence>MLTISRLSREEAEVLVEGAVAKSNAMNIPMCIAVCDESGHLIAFDRMDGGKVSSISIAIDKAFTGAVARKGTHVYNQLCQPGQPTFGIHVTNGGHFSIIGGGLPVTVDGTIVGGVGISSGTAIEDQEVAEAAVAYFYEKTGYSA</sequence>
<dbReference type="OrthoDB" id="9815788at2"/>
<evidence type="ECO:0000313" key="1">
    <source>
        <dbReference type="EMBL" id="RDE07860.1"/>
    </source>
</evidence>
<organism evidence="1 2">
    <name type="scientific">Pelagibacterium lacus</name>
    <dbReference type="NCBI Taxonomy" id="2282655"/>
    <lineage>
        <taxon>Bacteria</taxon>
        <taxon>Pseudomonadati</taxon>
        <taxon>Pseudomonadota</taxon>
        <taxon>Alphaproteobacteria</taxon>
        <taxon>Hyphomicrobiales</taxon>
        <taxon>Devosiaceae</taxon>
        <taxon>Pelagibacterium</taxon>
    </lineage>
</organism>
<dbReference type="PANTHER" id="PTHR34309:SF1">
    <property type="entry name" value="PROTEIN GLCG"/>
    <property type="match status" value="1"/>
</dbReference>